<accession>A0A841EEI8</accession>
<dbReference type="PANTHER" id="PTHR37886:SF1">
    <property type="entry name" value="S-ADENOSYL-L-METHIONINE-DEPENDENT METHYLTRANSFERASES SUPERFAMILY PROTEIN"/>
    <property type="match status" value="1"/>
</dbReference>
<dbReference type="CDD" id="cd02440">
    <property type="entry name" value="AdoMet_MTases"/>
    <property type="match status" value="1"/>
</dbReference>
<keyword evidence="2" id="KW-0489">Methyltransferase</keyword>
<dbReference type="Pfam" id="PF08242">
    <property type="entry name" value="Methyltransf_12"/>
    <property type="match status" value="1"/>
</dbReference>
<gene>
    <name evidence="2" type="ORF">HNR25_003214</name>
</gene>
<feature type="domain" description="Methyltransferase type 12" evidence="1">
    <location>
        <begin position="58"/>
        <end position="160"/>
    </location>
</feature>
<evidence type="ECO:0000313" key="2">
    <source>
        <dbReference type="EMBL" id="MBB5999463.1"/>
    </source>
</evidence>
<dbReference type="GO" id="GO:0032259">
    <property type="term" value="P:methylation"/>
    <property type="evidence" value="ECO:0007669"/>
    <property type="project" value="UniProtKB-KW"/>
</dbReference>
<comment type="caution">
    <text evidence="2">The sequence shown here is derived from an EMBL/GenBank/DDBJ whole genome shotgun (WGS) entry which is preliminary data.</text>
</comment>
<dbReference type="SUPFAM" id="SSF53335">
    <property type="entry name" value="S-adenosyl-L-methionine-dependent methyltransferases"/>
    <property type="match status" value="1"/>
</dbReference>
<protein>
    <submittedName>
        <fullName evidence="2">SAM-dependent methyltransferase</fullName>
    </submittedName>
</protein>
<evidence type="ECO:0000259" key="1">
    <source>
        <dbReference type="Pfam" id="PF08242"/>
    </source>
</evidence>
<reference evidence="2 3" key="1">
    <citation type="submission" date="2020-08" db="EMBL/GenBank/DDBJ databases">
        <title>Sequencing the genomes of 1000 actinobacteria strains.</title>
        <authorList>
            <person name="Klenk H.-P."/>
        </authorList>
    </citation>
    <scope>NUCLEOTIDE SEQUENCE [LARGE SCALE GENOMIC DNA]</scope>
    <source>
        <strain evidence="2 3">DSM 44593</strain>
    </source>
</reference>
<dbReference type="InterPro" id="IPR029063">
    <property type="entry name" value="SAM-dependent_MTases_sf"/>
</dbReference>
<dbReference type="InterPro" id="IPR013217">
    <property type="entry name" value="Methyltransf_12"/>
</dbReference>
<sequence>MPKPTGAINKYGHLEEYTPEDIAAGAHRKRVGAYWDEIGKLQFDFLVKQGLTPGSTLLDVGCGSLRGGIHFIRYLDQGNYYGVDVDPALVKAGLEYELPSAGLSDRLPEENLRVTTRFNADFGVKFDFALAQSVFTHLPLNHIRLCLFRVAKVMPPGGRFFATYFEAPADEPFDKPFKKRYPEQDPFQYRPYEMEWAANVAGWKFRNIGDWGHPRGQRMAEYRRVASPRTTVQRVRRKAKRMVGGVRSRA</sequence>
<proteinExistence type="predicted"/>
<dbReference type="RefSeq" id="WP_184636294.1">
    <property type="nucleotide sequence ID" value="NZ_BAABKT010000039.1"/>
</dbReference>
<organism evidence="2 3">
    <name type="scientific">Streptomonospora salina</name>
    <dbReference type="NCBI Taxonomy" id="104205"/>
    <lineage>
        <taxon>Bacteria</taxon>
        <taxon>Bacillati</taxon>
        <taxon>Actinomycetota</taxon>
        <taxon>Actinomycetes</taxon>
        <taxon>Streptosporangiales</taxon>
        <taxon>Nocardiopsidaceae</taxon>
        <taxon>Streptomonospora</taxon>
    </lineage>
</organism>
<keyword evidence="3" id="KW-1185">Reference proteome</keyword>
<dbReference type="AlphaFoldDB" id="A0A841EEI8"/>
<evidence type="ECO:0000313" key="3">
    <source>
        <dbReference type="Proteomes" id="UP000578077"/>
    </source>
</evidence>
<dbReference type="PANTHER" id="PTHR37886">
    <property type="entry name" value="S-ADENOSYL-L-METHIONINE-DEPENDENT METHYLTRANSFERASES SUPERFAMILY PROTEIN"/>
    <property type="match status" value="1"/>
</dbReference>
<dbReference type="Proteomes" id="UP000578077">
    <property type="component" value="Unassembled WGS sequence"/>
</dbReference>
<name>A0A841EEI8_9ACTN</name>
<dbReference type="GO" id="GO:0008168">
    <property type="term" value="F:methyltransferase activity"/>
    <property type="evidence" value="ECO:0007669"/>
    <property type="project" value="UniProtKB-KW"/>
</dbReference>
<dbReference type="EMBL" id="JACHLY010000001">
    <property type="protein sequence ID" value="MBB5999463.1"/>
    <property type="molecule type" value="Genomic_DNA"/>
</dbReference>
<keyword evidence="2" id="KW-0808">Transferase</keyword>
<dbReference type="Gene3D" id="3.40.50.150">
    <property type="entry name" value="Vaccinia Virus protein VP39"/>
    <property type="match status" value="1"/>
</dbReference>